<keyword evidence="2" id="KW-1185">Reference proteome</keyword>
<dbReference type="EMBL" id="LAYJ01000131">
    <property type="protein sequence ID" value="KKI49712.1"/>
    <property type="molecule type" value="Genomic_DNA"/>
</dbReference>
<dbReference type="Proteomes" id="UP000034076">
    <property type="component" value="Unassembled WGS sequence"/>
</dbReference>
<gene>
    <name evidence="1" type="ORF">CHK_2934</name>
</gene>
<evidence type="ECO:0000313" key="2">
    <source>
        <dbReference type="Proteomes" id="UP000034076"/>
    </source>
</evidence>
<name>A0A0M2NH11_9FIRM</name>
<reference evidence="1 2" key="1">
    <citation type="submission" date="2015-04" db="EMBL/GenBank/DDBJ databases">
        <title>Draft genome sequence of bacteremic isolate Catabacter hongkongensis type strain HKU16T.</title>
        <authorList>
            <person name="Lau S.K."/>
            <person name="Teng J.L."/>
            <person name="Huang Y."/>
            <person name="Curreem S.O."/>
            <person name="Tsui S.K."/>
            <person name="Woo P.C."/>
        </authorList>
    </citation>
    <scope>NUCLEOTIDE SEQUENCE [LARGE SCALE GENOMIC DNA]</scope>
    <source>
        <strain evidence="1 2">HKU16</strain>
    </source>
</reference>
<evidence type="ECO:0000313" key="1">
    <source>
        <dbReference type="EMBL" id="KKI49712.1"/>
    </source>
</evidence>
<proteinExistence type="predicted"/>
<organism evidence="1 2">
    <name type="scientific">Christensenella hongkongensis</name>
    <dbReference type="NCBI Taxonomy" id="270498"/>
    <lineage>
        <taxon>Bacteria</taxon>
        <taxon>Bacillati</taxon>
        <taxon>Bacillota</taxon>
        <taxon>Clostridia</taxon>
        <taxon>Christensenellales</taxon>
        <taxon>Christensenellaceae</taxon>
        <taxon>Christensenella</taxon>
    </lineage>
</organism>
<dbReference type="AlphaFoldDB" id="A0A0M2NH11"/>
<accession>A0A0M2NH11</accession>
<protein>
    <submittedName>
        <fullName evidence="1">Uncharacterized protein</fullName>
    </submittedName>
</protein>
<comment type="caution">
    <text evidence="1">The sequence shown here is derived from an EMBL/GenBank/DDBJ whole genome shotgun (WGS) entry which is preliminary data.</text>
</comment>
<sequence>MYGHARFHRQESGQVFVNGSEQKSCSVSESGGRYTCL</sequence>